<dbReference type="EMBL" id="PGTB01000071">
    <property type="protein sequence ID" value="PJE35786.1"/>
    <property type="molecule type" value="Genomic_DNA"/>
</dbReference>
<evidence type="ECO:0008006" key="5">
    <source>
        <dbReference type="Google" id="ProtNLM"/>
    </source>
</evidence>
<evidence type="ECO:0000256" key="2">
    <source>
        <dbReference type="ARBA" id="ARBA00022525"/>
    </source>
</evidence>
<organism evidence="3 4">
    <name type="scientific">Pseudooceanicola lipolyticus</name>
    <dbReference type="NCBI Taxonomy" id="2029104"/>
    <lineage>
        <taxon>Bacteria</taxon>
        <taxon>Pseudomonadati</taxon>
        <taxon>Pseudomonadota</taxon>
        <taxon>Alphaproteobacteria</taxon>
        <taxon>Rhodobacterales</taxon>
        <taxon>Paracoccaceae</taxon>
        <taxon>Pseudooceanicola</taxon>
    </lineage>
</organism>
<dbReference type="PANTHER" id="PTHR38340:SF1">
    <property type="entry name" value="S-LAYER PROTEIN"/>
    <property type="match status" value="1"/>
</dbReference>
<evidence type="ECO:0000313" key="3">
    <source>
        <dbReference type="EMBL" id="PJE35786.1"/>
    </source>
</evidence>
<dbReference type="RefSeq" id="WP_100163363.1">
    <property type="nucleotide sequence ID" value="NZ_PGTB01000071.1"/>
</dbReference>
<reference evidence="3 4" key="1">
    <citation type="journal article" date="2018" name="Int. J. Syst. Evol. Microbiol.">
        <title>Pseudooceanicola lipolyticus sp. nov., a marine alphaproteobacterium, reclassification of Oceanicola flagellatus as Pseudooceanicola flagellatus comb. nov. and emended description of the genus Pseudooceanicola.</title>
        <authorList>
            <person name="Huang M.-M."/>
            <person name="Guo L.-L."/>
            <person name="Wu Y.-H."/>
            <person name="Lai Q.-L."/>
            <person name="Shao Z.-Z."/>
            <person name="Wang C.-S."/>
            <person name="Wu M."/>
            <person name="Xu X.-W."/>
        </authorList>
    </citation>
    <scope>NUCLEOTIDE SEQUENCE [LARGE SCALE GENOMIC DNA]</scope>
    <source>
        <strain evidence="3 4">157</strain>
    </source>
</reference>
<comment type="caution">
    <text evidence="3">The sequence shown here is derived from an EMBL/GenBank/DDBJ whole genome shotgun (WGS) entry which is preliminary data.</text>
</comment>
<evidence type="ECO:0000313" key="4">
    <source>
        <dbReference type="Proteomes" id="UP000231553"/>
    </source>
</evidence>
<proteinExistence type="predicted"/>
<dbReference type="Pfam" id="PF00353">
    <property type="entry name" value="HemolysinCabind"/>
    <property type="match status" value="3"/>
</dbReference>
<dbReference type="PRINTS" id="PR00313">
    <property type="entry name" value="CABNDNGRPT"/>
</dbReference>
<dbReference type="PROSITE" id="PS00330">
    <property type="entry name" value="HEMOLYSIN_CALCIUM"/>
    <property type="match status" value="2"/>
</dbReference>
<dbReference type="PANTHER" id="PTHR38340">
    <property type="entry name" value="S-LAYER PROTEIN"/>
    <property type="match status" value="1"/>
</dbReference>
<comment type="subcellular location">
    <subcellularLocation>
        <location evidence="1">Secreted</location>
    </subcellularLocation>
</comment>
<dbReference type="SUPFAM" id="SSF51120">
    <property type="entry name" value="beta-Roll"/>
    <property type="match status" value="2"/>
</dbReference>
<keyword evidence="4" id="KW-1185">Reference proteome</keyword>
<dbReference type="GO" id="GO:0005576">
    <property type="term" value="C:extracellular region"/>
    <property type="evidence" value="ECO:0007669"/>
    <property type="project" value="UniProtKB-SubCell"/>
</dbReference>
<dbReference type="OrthoDB" id="423072at2"/>
<keyword evidence="2" id="KW-0964">Secreted</keyword>
<dbReference type="AlphaFoldDB" id="A0A2M8IZ11"/>
<dbReference type="InterPro" id="IPR001343">
    <property type="entry name" value="Hemolysn_Ca-bd"/>
</dbReference>
<dbReference type="GO" id="GO:0005509">
    <property type="term" value="F:calcium ion binding"/>
    <property type="evidence" value="ECO:0007669"/>
    <property type="project" value="InterPro"/>
</dbReference>
<dbReference type="Gene3D" id="2.150.10.10">
    <property type="entry name" value="Serralysin-like metalloprotease, C-terminal"/>
    <property type="match status" value="2"/>
</dbReference>
<dbReference type="InterPro" id="IPR050557">
    <property type="entry name" value="RTX_toxin/Mannuronan_C5-epim"/>
</dbReference>
<protein>
    <recommendedName>
        <fullName evidence="5">Calcium-binding protein</fullName>
    </recommendedName>
</protein>
<dbReference type="InterPro" id="IPR011049">
    <property type="entry name" value="Serralysin-like_metalloprot_C"/>
</dbReference>
<dbReference type="InterPro" id="IPR018511">
    <property type="entry name" value="Hemolysin-typ_Ca-bd_CS"/>
</dbReference>
<dbReference type="Proteomes" id="UP000231553">
    <property type="component" value="Unassembled WGS sequence"/>
</dbReference>
<evidence type="ECO:0000256" key="1">
    <source>
        <dbReference type="ARBA" id="ARBA00004613"/>
    </source>
</evidence>
<accession>A0A2M8IZ11</accession>
<gene>
    <name evidence="3" type="ORF">CVM52_15350</name>
</gene>
<name>A0A2M8IZ11_9RHOB</name>
<sequence length="331" mass="34616">MTDFDSLLDDLTDDLADLLDTSSPLSEITDLITWSALMQELISFTDSSTIADLHGWPKISGLSTGTFEKLLVATQRVFFSYNWEEREADLPAVEADLTRQGFASETVDFTIALLEDFIARDFSKFTDAIVDINDALGAFDSQTDLVFAVASVGGLAGSAGANRLVGNASGNVILGAGGKDTLLGRGGDDALYGGRGQDTIKAAGGQDWLYGQGGNDRLIGGGGNDRLSGGNGGDVLKGNGGRDILEGGKGNDVLTGGGGVDRFVFKSSAGADTITDFQIGTDTIKIKGADSLDEITFAPARAKVVLSFEQVQVTVEDVTLADLQDAANFLF</sequence>